<gene>
    <name evidence="1" type="ORF">DSO57_1007225</name>
</gene>
<organism evidence="1 2">
    <name type="scientific">Entomophthora muscae</name>
    <dbReference type="NCBI Taxonomy" id="34485"/>
    <lineage>
        <taxon>Eukaryota</taxon>
        <taxon>Fungi</taxon>
        <taxon>Fungi incertae sedis</taxon>
        <taxon>Zoopagomycota</taxon>
        <taxon>Entomophthoromycotina</taxon>
        <taxon>Entomophthoromycetes</taxon>
        <taxon>Entomophthorales</taxon>
        <taxon>Entomophthoraceae</taxon>
        <taxon>Entomophthora</taxon>
    </lineage>
</organism>
<dbReference type="EMBL" id="QTSX02002861">
    <property type="protein sequence ID" value="KAJ9074377.1"/>
    <property type="molecule type" value="Genomic_DNA"/>
</dbReference>
<evidence type="ECO:0000313" key="2">
    <source>
        <dbReference type="Proteomes" id="UP001165960"/>
    </source>
</evidence>
<proteinExistence type="predicted"/>
<keyword evidence="2" id="KW-1185">Reference proteome</keyword>
<protein>
    <submittedName>
        <fullName evidence="1">Uncharacterized protein</fullName>
    </submittedName>
</protein>
<dbReference type="Proteomes" id="UP001165960">
    <property type="component" value="Unassembled WGS sequence"/>
</dbReference>
<comment type="caution">
    <text evidence="1">The sequence shown here is derived from an EMBL/GenBank/DDBJ whole genome shotgun (WGS) entry which is preliminary data.</text>
</comment>
<sequence>MLFLLSALILGLEAASLPSSQYGFETGKLVLAKVDSARQGKHDRLHLSRRGRNDKGWDGIENSGPTLSSPGGAFQGANQPADNDQIEGEFNPMTRGFVQSSLNQGSKPSRISEPKSLTEPFRKVTGSPEDGPDEFGFFIGSGISGPRGRFTSKSTVFNQPASSPEGDEPTTSKH</sequence>
<accession>A0ACC2TIF2</accession>
<evidence type="ECO:0000313" key="1">
    <source>
        <dbReference type="EMBL" id="KAJ9074377.1"/>
    </source>
</evidence>
<reference evidence="1" key="1">
    <citation type="submission" date="2022-04" db="EMBL/GenBank/DDBJ databases">
        <title>Genome of the entomopathogenic fungus Entomophthora muscae.</title>
        <authorList>
            <person name="Elya C."/>
            <person name="Lovett B.R."/>
            <person name="Lee E."/>
            <person name="Macias A.M."/>
            <person name="Hajek A.E."/>
            <person name="De Bivort B.L."/>
            <person name="Kasson M.T."/>
            <person name="De Fine Licht H.H."/>
            <person name="Stajich J.E."/>
        </authorList>
    </citation>
    <scope>NUCLEOTIDE SEQUENCE</scope>
    <source>
        <strain evidence="1">Berkeley</strain>
    </source>
</reference>
<name>A0ACC2TIF2_9FUNG</name>